<keyword evidence="4" id="KW-1185">Reference proteome</keyword>
<sequence>MSRIQNAFLSKNKVQLLAIFGVLIFTIWFYGEFAVNCAIIFGGPPFRCEFHMMFTSNETCEKAFAWNIQLVGRNRIFEIFSTAIIPLLFFYLLGFRYILKKLGKSVAFEKSKEIFNVFQYFSIFAYGFIRLFCLFVHCFYGLNIFVPFDFLSHLLICKPVSIFVYAIPSMFLFSHRNKALLNMKTNKVGVVQEPELEAKNEEERIEMDERNTNNDNHEHVAE</sequence>
<accession>A0A9P1IUJ0</accession>
<keyword evidence="2" id="KW-0812">Transmembrane</keyword>
<dbReference type="AlphaFoldDB" id="A0A9P1IUJ0"/>
<feature type="transmembrane region" description="Helical" evidence="2">
    <location>
        <begin position="120"/>
        <end position="144"/>
    </location>
</feature>
<keyword evidence="2" id="KW-1133">Transmembrane helix</keyword>
<evidence type="ECO:0000313" key="4">
    <source>
        <dbReference type="Proteomes" id="UP001152747"/>
    </source>
</evidence>
<feature type="transmembrane region" description="Helical" evidence="2">
    <location>
        <begin position="150"/>
        <end position="173"/>
    </location>
</feature>
<feature type="transmembrane region" description="Helical" evidence="2">
    <location>
        <begin position="79"/>
        <end position="99"/>
    </location>
</feature>
<feature type="region of interest" description="Disordered" evidence="1">
    <location>
        <begin position="197"/>
        <end position="222"/>
    </location>
</feature>
<gene>
    <name evidence="3" type="ORF">CAMP_LOCUS13176</name>
</gene>
<comment type="caution">
    <text evidence="3">The sequence shown here is derived from an EMBL/GenBank/DDBJ whole genome shotgun (WGS) entry which is preliminary data.</text>
</comment>
<evidence type="ECO:0000256" key="2">
    <source>
        <dbReference type="SAM" id="Phobius"/>
    </source>
</evidence>
<evidence type="ECO:0000256" key="1">
    <source>
        <dbReference type="SAM" id="MobiDB-lite"/>
    </source>
</evidence>
<dbReference type="EMBL" id="CANHGI010000005">
    <property type="protein sequence ID" value="CAI5450539.1"/>
    <property type="molecule type" value="Genomic_DNA"/>
</dbReference>
<dbReference type="Proteomes" id="UP001152747">
    <property type="component" value="Unassembled WGS sequence"/>
</dbReference>
<keyword evidence="2" id="KW-0472">Membrane</keyword>
<organism evidence="3 4">
    <name type="scientific">Caenorhabditis angaria</name>
    <dbReference type="NCBI Taxonomy" id="860376"/>
    <lineage>
        <taxon>Eukaryota</taxon>
        <taxon>Metazoa</taxon>
        <taxon>Ecdysozoa</taxon>
        <taxon>Nematoda</taxon>
        <taxon>Chromadorea</taxon>
        <taxon>Rhabditida</taxon>
        <taxon>Rhabditina</taxon>
        <taxon>Rhabditomorpha</taxon>
        <taxon>Rhabditoidea</taxon>
        <taxon>Rhabditidae</taxon>
        <taxon>Peloderinae</taxon>
        <taxon>Caenorhabditis</taxon>
    </lineage>
</organism>
<name>A0A9P1IUJ0_9PELO</name>
<evidence type="ECO:0000313" key="3">
    <source>
        <dbReference type="EMBL" id="CAI5450539.1"/>
    </source>
</evidence>
<protein>
    <submittedName>
        <fullName evidence="3">Uncharacterized protein</fullName>
    </submittedName>
</protein>
<feature type="transmembrane region" description="Helical" evidence="2">
    <location>
        <begin position="12"/>
        <end position="31"/>
    </location>
</feature>
<reference evidence="3" key="1">
    <citation type="submission" date="2022-11" db="EMBL/GenBank/DDBJ databases">
        <authorList>
            <person name="Kikuchi T."/>
        </authorList>
    </citation>
    <scope>NUCLEOTIDE SEQUENCE</scope>
    <source>
        <strain evidence="3">PS1010</strain>
    </source>
</reference>
<proteinExistence type="predicted"/>